<reference evidence="1" key="2">
    <citation type="submission" date="2025-09" db="UniProtKB">
        <authorList>
            <consortium name="Ensembl"/>
        </authorList>
    </citation>
    <scope>IDENTIFICATION</scope>
</reference>
<name>A0A672RNE6_SINGR</name>
<dbReference type="PANTHER" id="PTHR19446">
    <property type="entry name" value="REVERSE TRANSCRIPTASES"/>
    <property type="match status" value="1"/>
</dbReference>
<accession>A0A672RNE6</accession>
<dbReference type="Ensembl" id="ENSSGRT00000096743.1">
    <property type="protein sequence ID" value="ENSSGRP00000090903.1"/>
    <property type="gene ID" value="ENSSGRG00000045560.1"/>
</dbReference>
<dbReference type="Proteomes" id="UP000472262">
    <property type="component" value="Unassembled WGS sequence"/>
</dbReference>
<evidence type="ECO:0000313" key="2">
    <source>
        <dbReference type="Proteomes" id="UP000472262"/>
    </source>
</evidence>
<protein>
    <recommendedName>
        <fullName evidence="3">Reverse transcriptase domain-containing protein</fullName>
    </recommendedName>
</protein>
<reference evidence="1" key="1">
    <citation type="submission" date="2025-08" db="UniProtKB">
        <authorList>
            <consortium name="Ensembl"/>
        </authorList>
    </citation>
    <scope>IDENTIFICATION</scope>
</reference>
<evidence type="ECO:0000313" key="1">
    <source>
        <dbReference type="Ensembl" id="ENSSGRP00000090903.1"/>
    </source>
</evidence>
<proteinExistence type="predicted"/>
<organism evidence="1 2">
    <name type="scientific">Sinocyclocheilus grahami</name>
    <name type="common">Dianchi golden-line fish</name>
    <name type="synonym">Barbus grahami</name>
    <dbReference type="NCBI Taxonomy" id="75366"/>
    <lineage>
        <taxon>Eukaryota</taxon>
        <taxon>Metazoa</taxon>
        <taxon>Chordata</taxon>
        <taxon>Craniata</taxon>
        <taxon>Vertebrata</taxon>
        <taxon>Euteleostomi</taxon>
        <taxon>Actinopterygii</taxon>
        <taxon>Neopterygii</taxon>
        <taxon>Teleostei</taxon>
        <taxon>Ostariophysi</taxon>
        <taxon>Cypriniformes</taxon>
        <taxon>Cyprinidae</taxon>
        <taxon>Cyprininae</taxon>
        <taxon>Sinocyclocheilus</taxon>
    </lineage>
</organism>
<sequence>MGKHQTLQNCSPKDRGVLSSSISKNEILEAIGSLKNGKAPGLDGFGHLISDQLLKVYSTSFEKGTLPQTFYQANTHLFLQKKSPPAYRPISLINTIAMIAKCFLKS</sequence>
<keyword evidence="2" id="KW-1185">Reference proteome</keyword>
<dbReference type="InParanoid" id="A0A672RNE6"/>
<evidence type="ECO:0008006" key="3">
    <source>
        <dbReference type="Google" id="ProtNLM"/>
    </source>
</evidence>
<dbReference type="AlphaFoldDB" id="A0A672RNE6"/>